<name>A0ABS7GT31_9HYPH</name>
<dbReference type="CDD" id="cd07103">
    <property type="entry name" value="ALDH_F5_SSADH_GabD"/>
    <property type="match status" value="1"/>
</dbReference>
<accession>A0ABS7GT31</accession>
<keyword evidence="7" id="KW-1185">Reference proteome</keyword>
<comment type="similarity">
    <text evidence="1 4">Belongs to the aldehyde dehydrogenase family.</text>
</comment>
<dbReference type="EMBL" id="JAEUAK010000003">
    <property type="protein sequence ID" value="MBW9052906.1"/>
    <property type="molecule type" value="Genomic_DNA"/>
</dbReference>
<dbReference type="PANTHER" id="PTHR43353:SF5">
    <property type="entry name" value="SUCCINATE-SEMIALDEHYDE DEHYDROGENASE, MITOCHONDRIAL"/>
    <property type="match status" value="1"/>
</dbReference>
<proteinExistence type="inferred from homology"/>
<dbReference type="Gene3D" id="3.40.605.10">
    <property type="entry name" value="Aldehyde Dehydrogenase, Chain A, domain 1"/>
    <property type="match status" value="1"/>
</dbReference>
<keyword evidence="2 4" id="KW-0560">Oxidoreductase</keyword>
<evidence type="ECO:0000256" key="3">
    <source>
        <dbReference type="PROSITE-ProRule" id="PRU10007"/>
    </source>
</evidence>
<evidence type="ECO:0000259" key="5">
    <source>
        <dbReference type="Pfam" id="PF00171"/>
    </source>
</evidence>
<dbReference type="InterPro" id="IPR016161">
    <property type="entry name" value="Ald_DH/histidinol_DH"/>
</dbReference>
<feature type="domain" description="Aldehyde dehydrogenase" evidence="5">
    <location>
        <begin position="30"/>
        <end position="491"/>
    </location>
</feature>
<dbReference type="Gene3D" id="3.40.309.10">
    <property type="entry name" value="Aldehyde Dehydrogenase, Chain A, domain 2"/>
    <property type="match status" value="1"/>
</dbReference>
<evidence type="ECO:0000256" key="1">
    <source>
        <dbReference type="ARBA" id="ARBA00009986"/>
    </source>
</evidence>
<dbReference type="PANTHER" id="PTHR43353">
    <property type="entry name" value="SUCCINATE-SEMIALDEHYDE DEHYDROGENASE, MITOCHONDRIAL"/>
    <property type="match status" value="1"/>
</dbReference>
<dbReference type="Proteomes" id="UP000717752">
    <property type="component" value="Unassembled WGS sequence"/>
</dbReference>
<dbReference type="InterPro" id="IPR016162">
    <property type="entry name" value="Ald_DH_N"/>
</dbReference>
<dbReference type="InterPro" id="IPR016163">
    <property type="entry name" value="Ald_DH_C"/>
</dbReference>
<gene>
    <name evidence="6" type="ORF">JNB85_10810</name>
</gene>
<evidence type="ECO:0000313" key="6">
    <source>
        <dbReference type="EMBL" id="MBW9052906.1"/>
    </source>
</evidence>
<comment type="caution">
    <text evidence="6">The sequence shown here is derived from an EMBL/GenBank/DDBJ whole genome shotgun (WGS) entry which is preliminary data.</text>
</comment>
<sequence length="495" mass="52252">MTIAQQMPKADSHLPDIEATARGLYIDGNWRQSKSGRKIGVTDPSTGALLAAVADATVEDAQASIEAASRAAPGWRSTPPRKRSEILRRCFELMIERSEMLATLISLENGKALRDARGEVAYAAEFFRWNAEEAVRITGEFGIAPSGGNRIIVDYQPIGICLLITPWNFPAAMATRKIAPALAAGCTVILKPASETPLTAYALASIYEEAGVPPGVVNVLTTSEPAQLSAAILTDPRVRKLSFTGSTGVGRLLLTEAAKQIVSCSMELGGNAPFIVFDDADLDAALDGAMVAKMRNAGEACTAANRLYVQSGIYAAFAEGLAKRMAALTVGSGVDALTECGPMITPKAVEKIDRLVADAKAKGARVMCGGEASAGPGYFYPPTVLVDMPEGVEMAHEEIFGPVAPIYRFETEDEVVARANDTEYGLAAYVFTRDAARGLRVSSALEAGMIALNRGLVSDPAAPFGGVKQSGLGREGGQHHGIAEFMEAKYIATSF</sequence>
<dbReference type="SUPFAM" id="SSF53720">
    <property type="entry name" value="ALDH-like"/>
    <property type="match status" value="1"/>
</dbReference>
<evidence type="ECO:0000313" key="7">
    <source>
        <dbReference type="Proteomes" id="UP000717752"/>
    </source>
</evidence>
<dbReference type="Pfam" id="PF00171">
    <property type="entry name" value="Aldedh"/>
    <property type="match status" value="1"/>
</dbReference>
<protein>
    <submittedName>
        <fullName evidence="6">NAD-dependent succinate-semialdehyde dehydrogenase</fullName>
    </submittedName>
</protein>
<evidence type="ECO:0000256" key="4">
    <source>
        <dbReference type="RuleBase" id="RU003345"/>
    </source>
</evidence>
<dbReference type="PROSITE" id="PS00687">
    <property type="entry name" value="ALDEHYDE_DEHYDR_GLU"/>
    <property type="match status" value="1"/>
</dbReference>
<reference evidence="6 7" key="1">
    <citation type="journal article" date="2021" name="MBio">
        <title>Poor Competitiveness of Bradyrhizobium in Pigeon Pea Root Colonization in Indian Soils.</title>
        <authorList>
            <person name="Chalasani D."/>
            <person name="Basu A."/>
            <person name="Pullabhotla S.V.S.R.N."/>
            <person name="Jorrin B."/>
            <person name="Neal A.L."/>
            <person name="Poole P.S."/>
            <person name="Podile A.R."/>
            <person name="Tkacz A."/>
        </authorList>
    </citation>
    <scope>NUCLEOTIDE SEQUENCE [LARGE SCALE GENOMIC DNA]</scope>
    <source>
        <strain evidence="6 7">HU56</strain>
    </source>
</reference>
<dbReference type="InterPro" id="IPR050740">
    <property type="entry name" value="Aldehyde_DH_Superfamily"/>
</dbReference>
<dbReference type="InterPro" id="IPR015590">
    <property type="entry name" value="Aldehyde_DH_dom"/>
</dbReference>
<dbReference type="InterPro" id="IPR029510">
    <property type="entry name" value="Ald_DH_CS_GLU"/>
</dbReference>
<evidence type="ECO:0000256" key="2">
    <source>
        <dbReference type="ARBA" id="ARBA00023002"/>
    </source>
</evidence>
<organism evidence="6 7">
    <name type="scientific">Rhizobium mesosinicum</name>
    <dbReference type="NCBI Taxonomy" id="335017"/>
    <lineage>
        <taxon>Bacteria</taxon>
        <taxon>Pseudomonadati</taxon>
        <taxon>Pseudomonadota</taxon>
        <taxon>Alphaproteobacteria</taxon>
        <taxon>Hyphomicrobiales</taxon>
        <taxon>Rhizobiaceae</taxon>
        <taxon>Rhizobium/Agrobacterium group</taxon>
        <taxon>Rhizobium</taxon>
    </lineage>
</organism>
<feature type="active site" evidence="3">
    <location>
        <position position="267"/>
    </location>
</feature>